<feature type="transmembrane region" description="Helical" evidence="1">
    <location>
        <begin position="98"/>
        <end position="117"/>
    </location>
</feature>
<keyword evidence="3" id="KW-1185">Reference proteome</keyword>
<keyword evidence="1" id="KW-1133">Transmembrane helix</keyword>
<keyword evidence="1" id="KW-0472">Membrane</keyword>
<accession>A0ABN3AXS1</accession>
<feature type="transmembrane region" description="Helical" evidence="1">
    <location>
        <begin position="12"/>
        <end position="32"/>
    </location>
</feature>
<keyword evidence="1" id="KW-0812">Transmembrane</keyword>
<dbReference type="EMBL" id="BAAAQT010000008">
    <property type="protein sequence ID" value="GAA2176234.1"/>
    <property type="molecule type" value="Genomic_DNA"/>
</dbReference>
<sequence length="120" mass="12993">MRTTAARHPATTVVVTGVGLVGVGFGTLLTAAPRRGGRWLRLDATSIRRRRTLGIVDLTLGVAILGMRGSRRRWLPLAAHSVMHLPYAREYLRDRRPVGAAVMCGLLAFDAVVAVAARPR</sequence>
<dbReference type="Proteomes" id="UP001501599">
    <property type="component" value="Unassembled WGS sequence"/>
</dbReference>
<gene>
    <name evidence="2" type="ORF">GCM10009846_29210</name>
</gene>
<organism evidence="2 3">
    <name type="scientific">Agrococcus versicolor</name>
    <dbReference type="NCBI Taxonomy" id="501482"/>
    <lineage>
        <taxon>Bacteria</taxon>
        <taxon>Bacillati</taxon>
        <taxon>Actinomycetota</taxon>
        <taxon>Actinomycetes</taxon>
        <taxon>Micrococcales</taxon>
        <taxon>Microbacteriaceae</taxon>
        <taxon>Agrococcus</taxon>
    </lineage>
</organism>
<name>A0ABN3AXS1_9MICO</name>
<comment type="caution">
    <text evidence="2">The sequence shown here is derived from an EMBL/GenBank/DDBJ whole genome shotgun (WGS) entry which is preliminary data.</text>
</comment>
<proteinExistence type="predicted"/>
<reference evidence="2 3" key="1">
    <citation type="journal article" date="2019" name="Int. J. Syst. Evol. Microbiol.">
        <title>The Global Catalogue of Microorganisms (GCM) 10K type strain sequencing project: providing services to taxonomists for standard genome sequencing and annotation.</title>
        <authorList>
            <consortium name="The Broad Institute Genomics Platform"/>
            <consortium name="The Broad Institute Genome Sequencing Center for Infectious Disease"/>
            <person name="Wu L."/>
            <person name="Ma J."/>
        </authorList>
    </citation>
    <scope>NUCLEOTIDE SEQUENCE [LARGE SCALE GENOMIC DNA]</scope>
    <source>
        <strain evidence="2 3">JCM 16026</strain>
    </source>
</reference>
<protein>
    <submittedName>
        <fullName evidence="2">Uncharacterized protein</fullName>
    </submittedName>
</protein>
<feature type="transmembrane region" description="Helical" evidence="1">
    <location>
        <begin position="53"/>
        <end position="70"/>
    </location>
</feature>
<evidence type="ECO:0000313" key="2">
    <source>
        <dbReference type="EMBL" id="GAA2176234.1"/>
    </source>
</evidence>
<evidence type="ECO:0000256" key="1">
    <source>
        <dbReference type="SAM" id="Phobius"/>
    </source>
</evidence>
<evidence type="ECO:0000313" key="3">
    <source>
        <dbReference type="Proteomes" id="UP001501599"/>
    </source>
</evidence>